<dbReference type="PANTHER" id="PTHR12117">
    <property type="entry name" value="HISTONE ACETYLTRANSFERASE COMPLEX"/>
    <property type="match status" value="1"/>
</dbReference>
<dbReference type="Proteomes" id="UP000501379">
    <property type="component" value="Chromosome"/>
</dbReference>
<dbReference type="GO" id="GO:0031543">
    <property type="term" value="F:peptidyl-proline dioxygenase activity"/>
    <property type="evidence" value="ECO:0007669"/>
    <property type="project" value="TreeGrafter"/>
</dbReference>
<proteinExistence type="predicted"/>
<evidence type="ECO:0000313" key="2">
    <source>
        <dbReference type="EMBL" id="QKE65778.1"/>
    </source>
</evidence>
<organism evidence="2 3">
    <name type="scientific">Aquipseudomonas campi</name>
    <dbReference type="NCBI Taxonomy" id="2731681"/>
    <lineage>
        <taxon>Bacteria</taxon>
        <taxon>Pseudomonadati</taxon>
        <taxon>Pseudomonadota</taxon>
        <taxon>Gammaproteobacteria</taxon>
        <taxon>Pseudomonadales</taxon>
        <taxon>Pseudomonadaceae</taxon>
        <taxon>Aquipseudomonas</taxon>
    </lineage>
</organism>
<name>A0A6M8FXW7_9GAMM</name>
<evidence type="ECO:0000313" key="3">
    <source>
        <dbReference type="Proteomes" id="UP000501379"/>
    </source>
</evidence>
<dbReference type="GO" id="GO:0006449">
    <property type="term" value="P:regulation of translational termination"/>
    <property type="evidence" value="ECO:0007669"/>
    <property type="project" value="TreeGrafter"/>
</dbReference>
<dbReference type="KEGG" id="pcam:HNE05_17295"/>
<dbReference type="Pfam" id="PF13640">
    <property type="entry name" value="2OG-FeII_Oxy_3"/>
    <property type="match status" value="1"/>
</dbReference>
<protein>
    <submittedName>
        <fullName evidence="2">2OG-Fe(II) oxygenase</fullName>
    </submittedName>
</protein>
<dbReference type="AlphaFoldDB" id="A0A6M8FXW7"/>
<dbReference type="InterPro" id="IPR051842">
    <property type="entry name" value="uS12_prolyl_hydroxylase"/>
</dbReference>
<accession>A0A6M8FXW7</accession>
<feature type="domain" description="Prolyl 4-hydroxylase alpha subunit Fe(2+) 2OG dioxygenase" evidence="1">
    <location>
        <begin position="161"/>
        <end position="260"/>
    </location>
</feature>
<dbReference type="GO" id="GO:0005737">
    <property type="term" value="C:cytoplasm"/>
    <property type="evidence" value="ECO:0007669"/>
    <property type="project" value="TreeGrafter"/>
</dbReference>
<dbReference type="InterPro" id="IPR044862">
    <property type="entry name" value="Pro_4_hyd_alph_FE2OG_OXY"/>
</dbReference>
<sequence length="287" mass="33112">MAEPNRATCRRHQTIESDCRPLKELIKTLLGDSPQQLQGIDYSTLVDFSRITELFISKHGEYTGNNPFPHIVIDDFLPESTLQLLLDQYPLDQDRKEWIHSTPNLSAVQTEKRHLRDVLAMPKAYRELIWELGSSHFLDALTKLSGIRRLISDPELQGAGIHQISRGGFLKIHADFSTHRKFDLARRLNFLLYLNQDWQESWGGHLELWDKDMQGPPVRILPKLNRCVIFSTTANSYHGHPYPLQCPPGVHRKSIALYYYTNGRPEGEAEPTFATTWREVPEGYKQP</sequence>
<gene>
    <name evidence="2" type="ORF">HNE05_17295</name>
</gene>
<reference evidence="2" key="1">
    <citation type="submission" date="2020-07" db="EMBL/GenBank/DDBJ databases">
        <title>Nitrate ammonifying Pseudomonas campi sp. nov. isolated from German agricultural grassland.</title>
        <authorList>
            <person name="Timsy T."/>
            <person name="Ulrich A."/>
            <person name="Spanner T."/>
            <person name="Foesel B."/>
            <person name="Kolb S."/>
            <person name="Horn M.A."/>
            <person name="Behrendt U."/>
        </authorList>
    </citation>
    <scope>NUCLEOTIDE SEQUENCE</scope>
    <source>
        <strain evidence="2">S1-A32-2</strain>
    </source>
</reference>
<dbReference type="Gene3D" id="2.60.120.620">
    <property type="entry name" value="q2cbj1_9rhob like domain"/>
    <property type="match status" value="1"/>
</dbReference>
<dbReference type="EMBL" id="CP053697">
    <property type="protein sequence ID" value="QKE65778.1"/>
    <property type="molecule type" value="Genomic_DNA"/>
</dbReference>
<keyword evidence="3" id="KW-1185">Reference proteome</keyword>
<dbReference type="PANTHER" id="PTHR12117:SF0">
    <property type="entry name" value="PROLYL 3-HYDROXYLASE OGFOD1"/>
    <property type="match status" value="1"/>
</dbReference>
<evidence type="ECO:0000259" key="1">
    <source>
        <dbReference type="Pfam" id="PF13640"/>
    </source>
</evidence>